<dbReference type="RefSeq" id="WP_012733547.1">
    <property type="nucleotide sequence ID" value="NZ_CP021075.1"/>
</dbReference>
<reference evidence="4" key="2">
    <citation type="submission" date="2022-06" db="EMBL/GenBank/DDBJ databases">
        <title>Draft genome sequence of Burkholderia glumae strain GR20004 isolated from rice panicle showing bacterial panicle blight.</title>
        <authorList>
            <person name="Choi S.Y."/>
            <person name="Lee Y.H."/>
        </authorList>
    </citation>
    <scope>NUCLEOTIDE SEQUENCE</scope>
    <source>
        <strain evidence="4">GR20004</strain>
    </source>
</reference>
<reference evidence="3 5" key="1">
    <citation type="submission" date="2020-12" db="EMBL/GenBank/DDBJ databases">
        <title>FDA dAtabase for Regulatory Grade micrObial Sequences (FDA-ARGOS): Supporting development and validation of Infectious Disease Dx tests.</title>
        <authorList>
            <person name="Minogue T."/>
            <person name="Wolcott M."/>
            <person name="Wasieloski L."/>
            <person name="Aguilar W."/>
            <person name="Moore D."/>
            <person name="Jaissle J."/>
            <person name="Tallon L."/>
            <person name="Sadzewicz L."/>
            <person name="Zhao X."/>
            <person name="Boylan J."/>
            <person name="Ott S."/>
            <person name="Bowen H."/>
            <person name="Vavikolanu K."/>
            <person name="Mehta A."/>
            <person name="Aluvathingal J."/>
            <person name="Nadendla S."/>
            <person name="Yan Y."/>
            <person name="Sichtig H."/>
        </authorList>
    </citation>
    <scope>NUCLEOTIDE SEQUENCE [LARGE SCALE GENOMIC DNA]</scope>
    <source>
        <strain evidence="3 5">FDAARGOS_949</strain>
    </source>
</reference>
<dbReference type="AlphaFoldDB" id="A0AAP9XY38"/>
<name>A0AAP9XY38_BURGL</name>
<accession>A0AAP9XY38</accession>
<dbReference type="EMBL" id="CP099583">
    <property type="protein sequence ID" value="USS43584.1"/>
    <property type="molecule type" value="Genomic_DNA"/>
</dbReference>
<organism evidence="3 5">
    <name type="scientific">Burkholderia glumae</name>
    <name type="common">Pseudomonas glumae</name>
    <dbReference type="NCBI Taxonomy" id="337"/>
    <lineage>
        <taxon>Bacteria</taxon>
        <taxon>Pseudomonadati</taxon>
        <taxon>Pseudomonadota</taxon>
        <taxon>Betaproteobacteria</taxon>
        <taxon>Burkholderiales</taxon>
        <taxon>Burkholderiaceae</taxon>
        <taxon>Burkholderia</taxon>
    </lineage>
</organism>
<feature type="domain" description="ImpA N-terminal" evidence="2">
    <location>
        <begin position="25"/>
        <end position="146"/>
    </location>
</feature>
<evidence type="ECO:0000313" key="6">
    <source>
        <dbReference type="Proteomes" id="UP001056386"/>
    </source>
</evidence>
<dbReference type="Proteomes" id="UP001056386">
    <property type="component" value="Chromosome 2"/>
</dbReference>
<protein>
    <submittedName>
        <fullName evidence="3">Type VI secretion system protein TssA</fullName>
    </submittedName>
</protein>
<feature type="region of interest" description="Disordered" evidence="1">
    <location>
        <begin position="267"/>
        <end position="305"/>
    </location>
</feature>
<gene>
    <name evidence="3" type="primary">tssA</name>
    <name evidence="3" type="ORF">I6H06_01055</name>
    <name evidence="4" type="ORF">NFI99_03755</name>
</gene>
<evidence type="ECO:0000259" key="2">
    <source>
        <dbReference type="Pfam" id="PF06812"/>
    </source>
</evidence>
<proteinExistence type="predicted"/>
<dbReference type="Pfam" id="PF06812">
    <property type="entry name" value="ImpA_N"/>
    <property type="match status" value="1"/>
</dbReference>
<dbReference type="NCBIfam" id="TIGR03363">
    <property type="entry name" value="VI_chp_8"/>
    <property type="match status" value="1"/>
</dbReference>
<sequence length="381" mass="42438">MNPSLLADARQHFEQTLRISFDALLAPVEMYPPCGRPARECRSYSQINQERRHDDPSLPLGAWQRDLKRTDWLKVSHLVADMLLHDSKDMQLLAWLYEAQIKQYGFAGIAPTLVLLREMVSRYWNEIHPFGSEGDFEHRANLIRSISDKHLAALRLTPLLRLEGGKTYCWADWERAHRHERMRAGGHAELPAEGATLEELQGALNATASADFLTLRARLCDALQAIAEMSAALDPRFGNEAPSMGKTIELLETIRSLVDGELHTRGVRTEPEAPLQADATADDAAPAATEPHDTPGAAAAAPGGGPIASRADAYARLEEIAEYLMRQEPHSPVPYLVRRATLWGRMNTAELYQELFLRLGGQLNIFEMVGIENPGSPERQA</sequence>
<evidence type="ECO:0000313" key="3">
    <source>
        <dbReference type="EMBL" id="QPQ90395.1"/>
    </source>
</evidence>
<keyword evidence="6" id="KW-1185">Reference proteome</keyword>
<evidence type="ECO:0000313" key="5">
    <source>
        <dbReference type="Proteomes" id="UP000594892"/>
    </source>
</evidence>
<dbReference type="PANTHER" id="PTHR37951">
    <property type="entry name" value="CYTOPLASMIC PROTEIN-RELATED"/>
    <property type="match status" value="1"/>
</dbReference>
<dbReference type="EMBL" id="CP065600">
    <property type="protein sequence ID" value="QPQ90395.1"/>
    <property type="molecule type" value="Genomic_DNA"/>
</dbReference>
<dbReference type="GeneID" id="45695156"/>
<dbReference type="InterPro" id="IPR010657">
    <property type="entry name" value="ImpA_N"/>
</dbReference>
<feature type="compositionally biased region" description="Low complexity" evidence="1">
    <location>
        <begin position="273"/>
        <end position="301"/>
    </location>
</feature>
<evidence type="ECO:0000256" key="1">
    <source>
        <dbReference type="SAM" id="MobiDB-lite"/>
    </source>
</evidence>
<dbReference type="Proteomes" id="UP000594892">
    <property type="component" value="Chromosome 1"/>
</dbReference>
<evidence type="ECO:0000313" key="4">
    <source>
        <dbReference type="EMBL" id="USS43584.1"/>
    </source>
</evidence>
<dbReference type="PANTHER" id="PTHR37951:SF1">
    <property type="entry name" value="TYPE VI SECRETION SYSTEM COMPONENT TSSA1"/>
    <property type="match status" value="1"/>
</dbReference>
<dbReference type="InterPro" id="IPR017740">
    <property type="entry name" value="TssA-like"/>
</dbReference>